<evidence type="ECO:0000313" key="2">
    <source>
        <dbReference type="Proteomes" id="UP000605259"/>
    </source>
</evidence>
<dbReference type="Proteomes" id="UP000605259">
    <property type="component" value="Unassembled WGS sequence"/>
</dbReference>
<proteinExistence type="predicted"/>
<evidence type="ECO:0000313" key="1">
    <source>
        <dbReference type="EMBL" id="GGE72979.1"/>
    </source>
</evidence>
<gene>
    <name evidence="1" type="ORF">GCM10007140_23610</name>
</gene>
<comment type="caution">
    <text evidence="1">The sequence shown here is derived from an EMBL/GenBank/DDBJ whole genome shotgun (WGS) entry which is preliminary data.</text>
</comment>
<keyword evidence="2" id="KW-1185">Reference proteome</keyword>
<accession>A0A917EQT7</accession>
<sequence length="59" mass="7101">MPTYKSKIRIDNSCVRMVGNTNCSLYNYIHQFPFTCVEEREKWEKKVFYTIDRYVKIGG</sequence>
<name>A0A917EQT7_9BACI</name>
<reference evidence="1" key="1">
    <citation type="journal article" date="2014" name="Int. J. Syst. Evol. Microbiol.">
        <title>Complete genome sequence of Corynebacterium casei LMG S-19264T (=DSM 44701T), isolated from a smear-ripened cheese.</title>
        <authorList>
            <consortium name="US DOE Joint Genome Institute (JGI-PGF)"/>
            <person name="Walter F."/>
            <person name="Albersmeier A."/>
            <person name="Kalinowski J."/>
            <person name="Ruckert C."/>
        </authorList>
    </citation>
    <scope>NUCLEOTIDE SEQUENCE</scope>
    <source>
        <strain evidence="1">CGMCC 1.12698</strain>
    </source>
</reference>
<dbReference type="EMBL" id="BMFK01000001">
    <property type="protein sequence ID" value="GGE72979.1"/>
    <property type="molecule type" value="Genomic_DNA"/>
</dbReference>
<protein>
    <submittedName>
        <fullName evidence="1">Uncharacterized protein</fullName>
    </submittedName>
</protein>
<organism evidence="1 2">
    <name type="scientific">Priestia taiwanensis</name>
    <dbReference type="NCBI Taxonomy" id="1347902"/>
    <lineage>
        <taxon>Bacteria</taxon>
        <taxon>Bacillati</taxon>
        <taxon>Bacillota</taxon>
        <taxon>Bacilli</taxon>
        <taxon>Bacillales</taxon>
        <taxon>Bacillaceae</taxon>
        <taxon>Priestia</taxon>
    </lineage>
</organism>
<reference evidence="1" key="2">
    <citation type="submission" date="2020-09" db="EMBL/GenBank/DDBJ databases">
        <authorList>
            <person name="Sun Q."/>
            <person name="Zhou Y."/>
        </authorList>
    </citation>
    <scope>NUCLEOTIDE SEQUENCE</scope>
    <source>
        <strain evidence="1">CGMCC 1.12698</strain>
    </source>
</reference>
<dbReference type="AlphaFoldDB" id="A0A917EQT7"/>